<dbReference type="EMBL" id="LAZR01009083">
    <property type="protein sequence ID" value="KKM74771.1"/>
    <property type="molecule type" value="Genomic_DNA"/>
</dbReference>
<comment type="caution">
    <text evidence="1">The sequence shown here is derived from an EMBL/GenBank/DDBJ whole genome shotgun (WGS) entry which is preliminary data.</text>
</comment>
<sequence length="96" mass="10966">MQNQTDEKSIEERLREFYAGEGFTDEEIDDLADIERSIQALEKDQTIPEEEREQSAKMMRMGAFPAIGEKAYYASLPNDGSIDEDITTISSIRWGL</sequence>
<protein>
    <submittedName>
        <fullName evidence="1">Uncharacterized protein</fullName>
    </submittedName>
</protein>
<dbReference type="AlphaFoldDB" id="A0A0F9KJ97"/>
<organism evidence="1">
    <name type="scientific">marine sediment metagenome</name>
    <dbReference type="NCBI Taxonomy" id="412755"/>
    <lineage>
        <taxon>unclassified sequences</taxon>
        <taxon>metagenomes</taxon>
        <taxon>ecological metagenomes</taxon>
    </lineage>
</organism>
<name>A0A0F9KJ97_9ZZZZ</name>
<evidence type="ECO:0000313" key="1">
    <source>
        <dbReference type="EMBL" id="KKM74771.1"/>
    </source>
</evidence>
<gene>
    <name evidence="1" type="ORF">LCGC14_1396960</name>
</gene>
<proteinExistence type="predicted"/>
<reference evidence="1" key="1">
    <citation type="journal article" date="2015" name="Nature">
        <title>Complex archaea that bridge the gap between prokaryotes and eukaryotes.</title>
        <authorList>
            <person name="Spang A."/>
            <person name="Saw J.H."/>
            <person name="Jorgensen S.L."/>
            <person name="Zaremba-Niedzwiedzka K."/>
            <person name="Martijn J."/>
            <person name="Lind A.E."/>
            <person name="van Eijk R."/>
            <person name="Schleper C."/>
            <person name="Guy L."/>
            <person name="Ettema T.J."/>
        </authorList>
    </citation>
    <scope>NUCLEOTIDE SEQUENCE</scope>
</reference>
<accession>A0A0F9KJ97</accession>